<evidence type="ECO:0000256" key="1">
    <source>
        <dbReference type="SAM" id="Phobius"/>
    </source>
</evidence>
<feature type="non-terminal residue" evidence="2">
    <location>
        <position position="175"/>
    </location>
</feature>
<dbReference type="EMBL" id="LAOA01000074">
    <property type="protein sequence ID" value="KJV73562.1"/>
    <property type="molecule type" value="Genomic_DNA"/>
</dbReference>
<keyword evidence="1" id="KW-0472">Membrane</keyword>
<gene>
    <name evidence="2" type="ORF">OTSTA716_1570</name>
</gene>
<keyword evidence="1" id="KW-1133">Transmembrane helix</keyword>
<protein>
    <submittedName>
        <fullName evidence="2">Uncharacterized protein</fullName>
    </submittedName>
</protein>
<accession>A0A0F3P0Z1</accession>
<dbReference type="AlphaFoldDB" id="A0A0F3P0Z1"/>
<keyword evidence="1" id="KW-0812">Transmembrane</keyword>
<name>A0A0F3P0Z1_ORITS</name>
<evidence type="ECO:0000313" key="2">
    <source>
        <dbReference type="EMBL" id="KJV73562.1"/>
    </source>
</evidence>
<comment type="caution">
    <text evidence="2">The sequence shown here is derived from an EMBL/GenBank/DDBJ whole genome shotgun (WGS) entry which is preliminary data.</text>
</comment>
<feature type="transmembrane region" description="Helical" evidence="1">
    <location>
        <begin position="6"/>
        <end position="25"/>
    </location>
</feature>
<dbReference type="Proteomes" id="UP000033671">
    <property type="component" value="Unassembled WGS sequence"/>
</dbReference>
<sequence>MRKVYIVLITSIVVLLLLLISWYAVWEILANRITKTYGKRDITVYQQDSTYSTISFSTVKAITTPLSIGFDVLGVTISSISDSNISEIKCNSPIKIRYSLASKIFLIEYSGQCYSKQTYDSKSSFNNNVVKIDATISSELKLSKRLFQILKEHNAFELINYLNHFKLNVREFSDY</sequence>
<organism evidence="2 3">
    <name type="scientific">Orientia tsutsugamushi str. TA716</name>
    <dbReference type="NCBI Taxonomy" id="1359175"/>
    <lineage>
        <taxon>Bacteria</taxon>
        <taxon>Pseudomonadati</taxon>
        <taxon>Pseudomonadota</taxon>
        <taxon>Alphaproteobacteria</taxon>
        <taxon>Rickettsiales</taxon>
        <taxon>Rickettsiaceae</taxon>
        <taxon>Rickettsieae</taxon>
        <taxon>Orientia</taxon>
    </lineage>
</organism>
<evidence type="ECO:0000313" key="3">
    <source>
        <dbReference type="Proteomes" id="UP000033671"/>
    </source>
</evidence>
<reference evidence="2 3" key="1">
    <citation type="submission" date="2015-01" db="EMBL/GenBank/DDBJ databases">
        <title>Genome Sequencing of Rickettsiales.</title>
        <authorList>
            <person name="Daugherty S.C."/>
            <person name="Su Q."/>
            <person name="Abolude K."/>
            <person name="Beier-Sexton M."/>
            <person name="Carlyon J.A."/>
            <person name="Carter R."/>
            <person name="Day N.P."/>
            <person name="Dumler S.J."/>
            <person name="Dyachenko V."/>
            <person name="Godinez A."/>
            <person name="Kurtti T.J."/>
            <person name="Lichay M."/>
            <person name="Mullins K.E."/>
            <person name="Ott S."/>
            <person name="Pappas-Brown V."/>
            <person name="Paris D.H."/>
            <person name="Patel P."/>
            <person name="Richards A.L."/>
            <person name="Sadzewicz L."/>
            <person name="Sears K."/>
            <person name="Seidman D."/>
            <person name="Sengamalay N."/>
            <person name="Stenos J."/>
            <person name="Tallon L.J."/>
            <person name="Vincent G."/>
            <person name="Fraser C.M."/>
            <person name="Munderloh U."/>
            <person name="Dunning-Hotopp J.C."/>
        </authorList>
    </citation>
    <scope>NUCLEOTIDE SEQUENCE [LARGE SCALE GENOMIC DNA]</scope>
    <source>
        <strain evidence="2 3">TA716</strain>
    </source>
</reference>
<proteinExistence type="predicted"/>